<dbReference type="PIRSF" id="PIRSF004950">
    <property type="entry name" value="Mmb_sulf_HI0842"/>
    <property type="match status" value="1"/>
</dbReference>
<dbReference type="PANTHER" id="PTHR43751:SF3">
    <property type="entry name" value="SULFATASE N-TERMINAL DOMAIN-CONTAINING PROTEIN"/>
    <property type="match status" value="1"/>
</dbReference>
<dbReference type="InterPro" id="IPR000917">
    <property type="entry name" value="Sulfatase_N"/>
</dbReference>
<dbReference type="SUPFAM" id="SSF53649">
    <property type="entry name" value="Alkaline phosphatase-like"/>
    <property type="match status" value="1"/>
</dbReference>
<proteinExistence type="predicted"/>
<dbReference type="InterPro" id="IPR017850">
    <property type="entry name" value="Alkaline_phosphatase_core_sf"/>
</dbReference>
<dbReference type="Pfam" id="PF11893">
    <property type="entry name" value="DUF3413"/>
    <property type="match status" value="1"/>
</dbReference>
<gene>
    <name evidence="4" type="ORF">L2740_07860</name>
</gene>
<keyword evidence="5" id="KW-1185">Reference proteome</keyword>
<keyword evidence="1" id="KW-0472">Membrane</keyword>
<feature type="domain" description="Inner membrane protein YejM N-terminal" evidence="3">
    <location>
        <begin position="11"/>
        <end position="243"/>
    </location>
</feature>
<accession>A0A9X2CCU1</accession>
<reference evidence="4" key="1">
    <citation type="submission" date="2022-01" db="EMBL/GenBank/DDBJ databases">
        <title>Whole genome-based taxonomy of the Shewanellaceae.</title>
        <authorList>
            <person name="Martin-Rodriguez A.J."/>
        </authorList>
    </citation>
    <scope>NUCLEOTIDE SEQUENCE</scope>
    <source>
        <strain evidence="4">KCTC 23973</strain>
    </source>
</reference>
<organism evidence="4 5">
    <name type="scientific">Shewanella pneumatophori</name>
    <dbReference type="NCBI Taxonomy" id="314092"/>
    <lineage>
        <taxon>Bacteria</taxon>
        <taxon>Pseudomonadati</taxon>
        <taxon>Pseudomonadota</taxon>
        <taxon>Gammaproteobacteria</taxon>
        <taxon>Alteromonadales</taxon>
        <taxon>Shewanellaceae</taxon>
        <taxon>Shewanella</taxon>
    </lineage>
</organism>
<evidence type="ECO:0000259" key="3">
    <source>
        <dbReference type="Pfam" id="PF11893"/>
    </source>
</evidence>
<comment type="caution">
    <text evidence="4">The sequence shown here is derived from an EMBL/GenBank/DDBJ whole genome shotgun (WGS) entry which is preliminary data.</text>
</comment>
<protein>
    <submittedName>
        <fullName evidence="4">DUF3413 domain-containing protein</fullName>
    </submittedName>
</protein>
<dbReference type="Gene3D" id="3.40.720.10">
    <property type="entry name" value="Alkaline Phosphatase, subunit A"/>
    <property type="match status" value="1"/>
</dbReference>
<keyword evidence="1" id="KW-1133">Transmembrane helix</keyword>
<sequence>MVKIIPLRAQVKSHFVFTFINALLFTVIATNYFDYLPLNLSWFDWSYIGVATVGQMGLLALLVGVISLPLSVIKSVRVRVILTSIIFSAALMTLYGDTQIFAQYRFHIQPVLVEMVFSGGIVEFSLVNYLFAASLILLAFLLQCGMYWFVLKRGANHIKNLGRLTVLSIFLAMLATHVTHIWASANGVNSITNFSRFLPLFYPATANRLMLQYGLVDEAQLAQNNKLKVDKNSNLAYPLSPITYKEVKPTNILFIIIDSWRHDSFSEKVTPNIWQFAQHGQVFNQHYSTGNATRAGIFGLFYGLPATYWHSFYRNRQSPILMDRIQQLDYQLGIFSSAHLLKPEFDETVFVHVPDLRVRSKADSKAGRDIEITQEWLEWDKHKDPSRPAFSFLFYDSPHGYDFPADYPNKFEPQVSRMDYLSINNDTDRLPILNRYNTSVNFTDSLISKVLNQLKESGELANTLVVITGDHGQEINDNKQNFWGHNGNFTDPQIKVPFMMFGAGLKTATNQYYTDHMDLVPTLMLNYLGANGSVENYSAGYNLFDSHIDRRQWLILASYSDYALVNENSILHVSGTQGGYQYLDRHNRPKESKPDFVQLNEAYALMRRYLE</sequence>
<keyword evidence="1" id="KW-0812">Transmembrane</keyword>
<evidence type="ECO:0000259" key="2">
    <source>
        <dbReference type="Pfam" id="PF00884"/>
    </source>
</evidence>
<dbReference type="PANTHER" id="PTHR43751">
    <property type="entry name" value="SULFATASE"/>
    <property type="match status" value="1"/>
</dbReference>
<feature type="transmembrane region" description="Helical" evidence="1">
    <location>
        <begin position="161"/>
        <end position="183"/>
    </location>
</feature>
<evidence type="ECO:0000313" key="5">
    <source>
        <dbReference type="Proteomes" id="UP001139293"/>
    </source>
</evidence>
<dbReference type="Proteomes" id="UP001139293">
    <property type="component" value="Unassembled WGS sequence"/>
</dbReference>
<dbReference type="CDD" id="cd16148">
    <property type="entry name" value="sulfatase_like"/>
    <property type="match status" value="1"/>
</dbReference>
<feature type="transmembrane region" description="Helical" evidence="1">
    <location>
        <begin position="12"/>
        <end position="33"/>
    </location>
</feature>
<evidence type="ECO:0000256" key="1">
    <source>
        <dbReference type="SAM" id="Phobius"/>
    </source>
</evidence>
<evidence type="ECO:0000313" key="4">
    <source>
        <dbReference type="EMBL" id="MCL1138453.1"/>
    </source>
</evidence>
<feature type="transmembrane region" description="Helical" evidence="1">
    <location>
        <begin position="126"/>
        <end position="149"/>
    </location>
</feature>
<dbReference type="AlphaFoldDB" id="A0A9X2CCU1"/>
<name>A0A9X2CCU1_9GAMM</name>
<feature type="transmembrane region" description="Helical" evidence="1">
    <location>
        <begin position="80"/>
        <end position="106"/>
    </location>
</feature>
<dbReference type="Pfam" id="PF00884">
    <property type="entry name" value="Sulfatase"/>
    <property type="match status" value="1"/>
</dbReference>
<feature type="domain" description="Sulfatase N-terminal" evidence="2">
    <location>
        <begin position="251"/>
        <end position="524"/>
    </location>
</feature>
<dbReference type="InterPro" id="IPR012159">
    <property type="entry name" value="YejM-like"/>
</dbReference>
<dbReference type="EMBL" id="JAKILB010000004">
    <property type="protein sequence ID" value="MCL1138453.1"/>
    <property type="molecule type" value="Genomic_DNA"/>
</dbReference>
<dbReference type="InterPro" id="IPR052701">
    <property type="entry name" value="GAG_Ulvan_Degrading_Sulfatases"/>
</dbReference>
<feature type="transmembrane region" description="Helical" evidence="1">
    <location>
        <begin position="45"/>
        <end position="68"/>
    </location>
</feature>
<dbReference type="InterPro" id="IPR024588">
    <property type="entry name" value="YejM_N"/>
</dbReference>
<dbReference type="RefSeq" id="WP_248949488.1">
    <property type="nucleotide sequence ID" value="NZ_JAKILB010000004.1"/>
</dbReference>